<dbReference type="InParanoid" id="F0ZFW3"/>
<accession>F0ZFW3</accession>
<dbReference type="GO" id="GO:0003723">
    <property type="term" value="F:RNA binding"/>
    <property type="evidence" value="ECO:0000318"/>
    <property type="project" value="GO_Central"/>
</dbReference>
<evidence type="ECO:0000313" key="7">
    <source>
        <dbReference type="Proteomes" id="UP000001064"/>
    </source>
</evidence>
<feature type="compositionally biased region" description="Low complexity" evidence="2">
    <location>
        <begin position="733"/>
        <end position="742"/>
    </location>
</feature>
<dbReference type="SUPFAM" id="SSF81301">
    <property type="entry name" value="Nucleotidyltransferase"/>
    <property type="match status" value="1"/>
</dbReference>
<dbReference type="InterPro" id="IPR027417">
    <property type="entry name" value="P-loop_NTPase"/>
</dbReference>
<sequence>MCSNNNNIFNIVFNDVTINEILQNIIQLKEKDETNKSELEILYNIIKREQRILEIKYKVLCKDQLYYVFKSGEIKKKIIDFKFIEEIGRVIQTDRLENLLENKSITKSQRFHYIAKLTTFQNQNQITVNSFINGVYSQSLQHFTYDGLTVEEPKIGNHSSISSFLKYQFEKINKALVQDNSVDFFSVIFKSTNIDQVLENISDLTTTDNVNKEQLESLYNIIKRERDLLEKKLTSIQNDRITSIMEESVKSNIFLFSFVEEIGRQVQKDKLNSIDLEHKASFSKKLSEFQNKNQITPFKFIRGEYSQSLQELTINNLTIEEPKIGKISISSLLNHLFDKVNSSINKTLNSNIDNNGGDCNKNNNLSNNTNSDNINKEKNIKLKNKNSPKLSNPLPFINEKNRILGCLIEAIVETTVSTGKISIVNFPKDNPQLNLIKDIVFANGFIVVIKSLISYTDEWFQSFIQTDVEVQNNGGNILIKIPELSLFDKEVSEQFYNTLTELKKITAPLPIPQTNINCKSISTILSNQQPVVKINLIEQIIDSFINCNNTTQFISCLIEIYQTKSDVLRTLKTLSKHDVFINLVLKHKKDGVNLLNQLPHGYEHNKEIEKLFVKIKVALLLQVYYQNDILGEVYYVKDHIKSNHQLKNDIKKMNKSFHSESNQLLQMNFKDLLDYRTSSNLFKPFKYTIKDTDELIEVPELTIFSRISSLFNYFWSRLKEITKELVERPFPSPTLSPSTTSTVAPFSPNYSDEEEPNYQENEYYSLCYSAVLEQGGFLLGSKELKIAKSLVNIKKYKEQEILYVIKAQSTLRGLIGNQFIICCNSECENLEKLLIKLYLLLLFNNEFQLRSLKHYFSKEETEQRFDELAHLQTMAQESFFNNPYNFTDPVQSLFLTFKDKILVFNRPTILTEFEKTLEEFKNIAGNKFKGCSANPIRLNRQEEIIKSCIKESFKISSILYNLNQVKVDIPFLGVLKEIYSGYDLHKEKSSIFISTQNEIKKKFSQYKILHGAIISLRLLNVVNFIHQKNTISKTFSNNISIQRFINKFEKCAKIIPIKSLIGGSFNQNSYKTIDEFSSIKIQSIHPSVEKLIKHLFYEIHVYICQINLSESKLQSIPQLKHQIRMEDSNVGSIVDLVLKTSPQAIPFLQTSDSFINHQDYLESLKMSVIENFLRNIQCALYDFDEKPFICQHDGILQNLHHLNMNSIVSIKSISKTSDSLKVSFRTNLSSNDDELVANDLVLFKLFQSNSSINFVIGIVVESDYFTRFKNGERINNNPQQTVSVLFKVSKNTQDFIDQIYTYFDSVSVNEKLIFYSKITTTVTFQRQLEALSSIKDSPMCDFIISPTKEKDASLKHNKYILSPLLAKHYMNALNDQQRNAVDQSLFSEGITLVHGLTGTGKTHLVLNLISILLAVNPNFKILVCAPSHGSVDEISRRLMKSKFYSNNMEQYSPVITRIGSLENISKDIHPICLLGKESKIRANTLKNTNICLSTLSASAMDFRRNHFIPSIIIIDDATQSCEISTIIPLASSSNVKKLILVGDPVQSLPKILSKDSVDNGINISLFERLSKAIDVQILDTQYRMHPSISHFSSKHFYSGKLKDSPNLIQNNTLFNQDQKYTPLEFYDIIDSQEEKCFGSIKNESEIETVFRIIKKLVQDNPKLKELTIGIITPYKLQRNELILSKKYFNQPIDIEINTIDGFHGVEKDIIIFSCVRSERLGFLNDKSQINIAITRAKYGLFIIGNKNLLEKDTIWSQLIKYISEIGKIQTYNIKDIKNFSKATKEFNILHQESLATGEFSHFKTREGTRNQNEDFNEQYDIEFNEIDTDSDEDDDNKWYRDDTNFGEDNYKLLNKELEQIGGYGKEIQNQIILLLNNNNNESFISNFSKLLFHLNDIDLQSVFKNEIIKKLRKLTDEIKLYKIQFKEYSIKAMPPLSISQRYLNQIEALLTTLKDTRSDINKQIGFERLKKLLEKEFTTADIQLYGSFLYGLSLKGGDLDVCFTLKQMGDRALFLQVKDFLNNSKKYKIIDLRLSATIPIIRFLELNTGTQFDMCFNHEIGIYKSNLIKEYSDLDPRCKELILLVKYWAQQKDINDASKGTFSSFCLVLMVIHFLQYGIYPPILPNLEAGSNKKDHLKENIIIEDHHVRYINSKLISFNPKLNKSTTAQLFYQFFKYYLQFNFNDFAVSITKGPTKKEDVYIDRPTGKKKVKPIIVQDLFSSKISTAGIKTKTFNIIITEISLMEFNLREGKHDLDLILDSNTSLILNDII</sequence>
<dbReference type="eggNOG" id="KOG1802">
    <property type="taxonomic scope" value="Eukaryota"/>
</dbReference>
<gene>
    <name evidence="6" type="ORF">DICPUDRAFT_150267</name>
</gene>
<organism evidence="6 7">
    <name type="scientific">Dictyostelium purpureum</name>
    <name type="common">Slime mold</name>
    <dbReference type="NCBI Taxonomy" id="5786"/>
    <lineage>
        <taxon>Eukaryota</taxon>
        <taxon>Amoebozoa</taxon>
        <taxon>Evosea</taxon>
        <taxon>Eumycetozoa</taxon>
        <taxon>Dictyostelia</taxon>
        <taxon>Dictyosteliales</taxon>
        <taxon>Dictyosteliaceae</taxon>
        <taxon>Dictyostelium</taxon>
    </lineage>
</organism>
<dbReference type="SUPFAM" id="SSF81631">
    <property type="entry name" value="PAP/OAS1 substrate-binding domain"/>
    <property type="match status" value="1"/>
</dbReference>
<dbReference type="GO" id="GO:0016604">
    <property type="term" value="C:nuclear body"/>
    <property type="evidence" value="ECO:0000318"/>
    <property type="project" value="GO_Central"/>
</dbReference>
<feature type="domain" description="DNA2/NAM7 helicase helicase" evidence="3">
    <location>
        <begin position="1476"/>
        <end position="1553"/>
    </location>
</feature>
<evidence type="ECO:0000259" key="5">
    <source>
        <dbReference type="Pfam" id="PF22600"/>
    </source>
</evidence>
<protein>
    <submittedName>
        <fullName evidence="6">Uncharacterized protein</fullName>
    </submittedName>
</protein>
<dbReference type="PANTHER" id="PTHR10887:SF495">
    <property type="entry name" value="HELICASE SENATAXIN ISOFORM X1-RELATED"/>
    <property type="match status" value="1"/>
</dbReference>
<evidence type="ECO:0000259" key="3">
    <source>
        <dbReference type="Pfam" id="PF13086"/>
    </source>
</evidence>
<dbReference type="Proteomes" id="UP000001064">
    <property type="component" value="Unassembled WGS sequence"/>
</dbReference>
<feature type="domain" description="DNA2/NAM7 helicase helicase" evidence="3">
    <location>
        <begin position="1373"/>
        <end position="1472"/>
    </location>
</feature>
<dbReference type="RefSeq" id="XP_003286312.1">
    <property type="nucleotide sequence ID" value="XM_003286264.1"/>
</dbReference>
<dbReference type="GO" id="GO:0004386">
    <property type="term" value="F:helicase activity"/>
    <property type="evidence" value="ECO:0007669"/>
    <property type="project" value="InterPro"/>
</dbReference>
<dbReference type="GO" id="GO:0046872">
    <property type="term" value="F:metal ion binding"/>
    <property type="evidence" value="ECO:0007669"/>
    <property type="project" value="UniProtKB-KW"/>
</dbReference>
<evidence type="ECO:0000313" key="6">
    <source>
        <dbReference type="EMBL" id="EGC37184.1"/>
    </source>
</evidence>
<dbReference type="InterPro" id="IPR043519">
    <property type="entry name" value="NT_sf"/>
</dbReference>
<dbReference type="InterPro" id="IPR054708">
    <property type="entry name" value="MTPAP-like_central"/>
</dbReference>
<dbReference type="Pfam" id="PF13087">
    <property type="entry name" value="AAA_12"/>
    <property type="match status" value="1"/>
</dbReference>
<feature type="domain" description="DNA2/NAM7 helicase-like C-terminal" evidence="4">
    <location>
        <begin position="1562"/>
        <end position="1746"/>
    </location>
</feature>
<dbReference type="Gene3D" id="1.10.1410.10">
    <property type="match status" value="1"/>
</dbReference>
<feature type="region of interest" description="Disordered" evidence="2">
    <location>
        <begin position="732"/>
        <end position="751"/>
    </location>
</feature>
<dbReference type="CDD" id="cd05402">
    <property type="entry name" value="NT_PAP_TUTase"/>
    <property type="match status" value="1"/>
</dbReference>
<dbReference type="PANTHER" id="PTHR10887">
    <property type="entry name" value="DNA2/NAM7 HELICASE FAMILY"/>
    <property type="match status" value="1"/>
</dbReference>
<evidence type="ECO:0000256" key="2">
    <source>
        <dbReference type="SAM" id="MobiDB-lite"/>
    </source>
</evidence>
<dbReference type="InterPro" id="IPR041677">
    <property type="entry name" value="DNA2/NAM7_AAA_11"/>
</dbReference>
<dbReference type="OrthoDB" id="21457at2759"/>
<dbReference type="InterPro" id="IPR047187">
    <property type="entry name" value="SF1_C_Upf1"/>
</dbReference>
<dbReference type="FunFam" id="3.30.460.10:FF:000051">
    <property type="entry name" value="DNA2/NAM7 helicase family protein"/>
    <property type="match status" value="1"/>
</dbReference>
<name>F0ZFW3_DICPU</name>
<feature type="domain" description="Poly(A) RNA polymerase mitochondrial-like central palm" evidence="5">
    <location>
        <begin position="1945"/>
        <end position="2072"/>
    </location>
</feature>
<evidence type="ECO:0000259" key="4">
    <source>
        <dbReference type="Pfam" id="PF13087"/>
    </source>
</evidence>
<dbReference type="Pfam" id="PF22600">
    <property type="entry name" value="MTPAP-like_central"/>
    <property type="match status" value="1"/>
</dbReference>
<dbReference type="Gene3D" id="3.40.50.300">
    <property type="entry name" value="P-loop containing nucleotide triphosphate hydrolases"/>
    <property type="match status" value="3"/>
</dbReference>
<feature type="coiled-coil region" evidence="1">
    <location>
        <begin position="1904"/>
        <end position="1963"/>
    </location>
</feature>
<dbReference type="KEGG" id="dpp:DICPUDRAFT_150267"/>
<dbReference type="eggNOG" id="KOG2277">
    <property type="taxonomic scope" value="Eukaryota"/>
</dbReference>
<dbReference type="Gene3D" id="3.30.460.10">
    <property type="entry name" value="Beta Polymerase, domain 2"/>
    <property type="match status" value="1"/>
</dbReference>
<keyword evidence="1" id="KW-0175">Coiled coil</keyword>
<feature type="coiled-coil region" evidence="1">
    <location>
        <begin position="212"/>
        <end position="239"/>
    </location>
</feature>
<dbReference type="GO" id="GO:0001147">
    <property type="term" value="F:transcription termination site sequence-specific DNA binding"/>
    <property type="evidence" value="ECO:0000318"/>
    <property type="project" value="GO_Central"/>
</dbReference>
<evidence type="ECO:0000256" key="1">
    <source>
        <dbReference type="SAM" id="Coils"/>
    </source>
</evidence>
<dbReference type="InterPro" id="IPR045055">
    <property type="entry name" value="DNA2/NAM7-like"/>
</dbReference>
<keyword evidence="7" id="KW-1185">Reference proteome</keyword>
<proteinExistence type="predicted"/>
<reference evidence="7" key="1">
    <citation type="journal article" date="2011" name="Genome Biol.">
        <title>Comparative genomics of the social amoebae Dictyostelium discoideum and Dictyostelium purpureum.</title>
        <authorList>
            <consortium name="US DOE Joint Genome Institute (JGI-PGF)"/>
            <person name="Sucgang R."/>
            <person name="Kuo A."/>
            <person name="Tian X."/>
            <person name="Salerno W."/>
            <person name="Parikh A."/>
            <person name="Feasley C.L."/>
            <person name="Dalin E."/>
            <person name="Tu H."/>
            <person name="Huang E."/>
            <person name="Barry K."/>
            <person name="Lindquist E."/>
            <person name="Shapiro H."/>
            <person name="Bruce D."/>
            <person name="Schmutz J."/>
            <person name="Salamov A."/>
            <person name="Fey P."/>
            <person name="Gaudet P."/>
            <person name="Anjard C."/>
            <person name="Babu M.M."/>
            <person name="Basu S."/>
            <person name="Bushmanova Y."/>
            <person name="van der Wel H."/>
            <person name="Katoh-Kurasawa M."/>
            <person name="Dinh C."/>
            <person name="Coutinho P.M."/>
            <person name="Saito T."/>
            <person name="Elias M."/>
            <person name="Schaap P."/>
            <person name="Kay R.R."/>
            <person name="Henrissat B."/>
            <person name="Eichinger L."/>
            <person name="Rivero F."/>
            <person name="Putnam N.H."/>
            <person name="West C.M."/>
            <person name="Loomis W.F."/>
            <person name="Chisholm R.L."/>
            <person name="Shaulsky G."/>
            <person name="Strassmann J.E."/>
            <person name="Queller D.C."/>
            <person name="Kuspa A."/>
            <person name="Grigoriev I.V."/>
        </authorList>
    </citation>
    <scope>NUCLEOTIDE SEQUENCE [LARGE SCALE GENOMIC DNA]</scope>
    <source>
        <strain evidence="7">QSDP1</strain>
    </source>
</reference>
<dbReference type="SUPFAM" id="SSF52540">
    <property type="entry name" value="P-loop containing nucleoside triphosphate hydrolases"/>
    <property type="match status" value="1"/>
</dbReference>
<dbReference type="VEuPathDB" id="AmoebaDB:DICPUDRAFT_150267"/>
<dbReference type="CDD" id="cd18808">
    <property type="entry name" value="SF1_C_Upf1"/>
    <property type="match status" value="1"/>
</dbReference>
<dbReference type="Pfam" id="PF13086">
    <property type="entry name" value="AAA_11"/>
    <property type="match status" value="2"/>
</dbReference>
<dbReference type="EMBL" id="GL871006">
    <property type="protein sequence ID" value="EGC37184.1"/>
    <property type="molecule type" value="Genomic_DNA"/>
</dbReference>
<dbReference type="GeneID" id="10503706"/>
<dbReference type="InterPro" id="IPR041679">
    <property type="entry name" value="DNA2/NAM7-like_C"/>
</dbReference>
<dbReference type="FunFam" id="3.40.50.300:FF:001576">
    <property type="entry name" value="tRNA-splicing endonuclease, putative"/>
    <property type="match status" value="1"/>
</dbReference>
<dbReference type="GO" id="GO:0006369">
    <property type="term" value="P:termination of RNA polymerase II transcription"/>
    <property type="evidence" value="ECO:0000318"/>
    <property type="project" value="GO_Central"/>
</dbReference>